<keyword evidence="3" id="KW-0378">Hydrolase</keyword>
<keyword evidence="4" id="KW-1185">Reference proteome</keyword>
<evidence type="ECO:0000259" key="2">
    <source>
        <dbReference type="Pfam" id="PF12697"/>
    </source>
</evidence>
<proteinExistence type="inferred from homology"/>
<dbReference type="InterPro" id="IPR000073">
    <property type="entry name" value="AB_hydrolase_1"/>
</dbReference>
<evidence type="ECO:0000256" key="1">
    <source>
        <dbReference type="ARBA" id="ARBA00029464"/>
    </source>
</evidence>
<comment type="caution">
    <text evidence="3">The sequence shown here is derived from an EMBL/GenBank/DDBJ whole genome shotgun (WGS) entry which is preliminary data.</text>
</comment>
<evidence type="ECO:0000313" key="4">
    <source>
        <dbReference type="Proteomes" id="UP000813385"/>
    </source>
</evidence>
<gene>
    <name evidence="3" type="ORF">B0T11DRAFT_283650</name>
</gene>
<feature type="domain" description="AB hydrolase-1" evidence="2">
    <location>
        <begin position="56"/>
        <end position="276"/>
    </location>
</feature>
<dbReference type="PANTHER" id="PTHR47751">
    <property type="entry name" value="SUPERFAMILY HYDROLASE, PUTATIVE (AFU_ORTHOLOGUE AFUA_2G16580)-RELATED"/>
    <property type="match status" value="1"/>
</dbReference>
<dbReference type="EMBL" id="JAGPXD010000004">
    <property type="protein sequence ID" value="KAH7358078.1"/>
    <property type="molecule type" value="Genomic_DNA"/>
</dbReference>
<dbReference type="AlphaFoldDB" id="A0A8K0TGK6"/>
<dbReference type="GO" id="GO:0016787">
    <property type="term" value="F:hydrolase activity"/>
    <property type="evidence" value="ECO:0007669"/>
    <property type="project" value="UniProtKB-KW"/>
</dbReference>
<sequence length="301" mass="32748">MSDPKRVQFRTIDGQTLHAWLFEADTTSRSPIIVMSPGMNFPATDLYFDIAKSFQSTGNTALVYDCRGTGDSDGPRNATGPAQLTRDYHDAVTYARSLPRVDARRVALWGYSLSVACALAAAALDRRVRAVIAVSPGVPVSAAEAPSLITRALRDRESQARGNAPCHVPFIGGPGAGALYDFASFAGHGHLDVETAINSLERIPNWSNEVPLSVIYEMAVWVLAPPSLGMLAPRPSMMLVAEKEELAVIREAQENVRPVIDRVCVIEGKGHMNVFLNIDDQFAGTMKLQTDFLREHLGEEV</sequence>
<dbReference type="Proteomes" id="UP000813385">
    <property type="component" value="Unassembled WGS sequence"/>
</dbReference>
<dbReference type="Gene3D" id="3.40.50.1820">
    <property type="entry name" value="alpha/beta hydrolase"/>
    <property type="match status" value="1"/>
</dbReference>
<dbReference type="InterPro" id="IPR051411">
    <property type="entry name" value="Polyketide_trans_af380"/>
</dbReference>
<evidence type="ECO:0000313" key="3">
    <source>
        <dbReference type="EMBL" id="KAH7358078.1"/>
    </source>
</evidence>
<reference evidence="3" key="1">
    <citation type="journal article" date="2021" name="Nat. Commun.">
        <title>Genetic determinants of endophytism in the Arabidopsis root mycobiome.</title>
        <authorList>
            <person name="Mesny F."/>
            <person name="Miyauchi S."/>
            <person name="Thiergart T."/>
            <person name="Pickel B."/>
            <person name="Atanasova L."/>
            <person name="Karlsson M."/>
            <person name="Huettel B."/>
            <person name="Barry K.W."/>
            <person name="Haridas S."/>
            <person name="Chen C."/>
            <person name="Bauer D."/>
            <person name="Andreopoulos W."/>
            <person name="Pangilinan J."/>
            <person name="LaButti K."/>
            <person name="Riley R."/>
            <person name="Lipzen A."/>
            <person name="Clum A."/>
            <person name="Drula E."/>
            <person name="Henrissat B."/>
            <person name="Kohler A."/>
            <person name="Grigoriev I.V."/>
            <person name="Martin F.M."/>
            <person name="Hacquard S."/>
        </authorList>
    </citation>
    <scope>NUCLEOTIDE SEQUENCE</scope>
    <source>
        <strain evidence="3">MPI-CAGE-AT-0016</strain>
    </source>
</reference>
<dbReference type="InterPro" id="IPR029058">
    <property type="entry name" value="AB_hydrolase_fold"/>
</dbReference>
<protein>
    <submittedName>
        <fullName evidence="3">Alpha/Beta hydrolase protein</fullName>
    </submittedName>
</protein>
<dbReference type="Pfam" id="PF12697">
    <property type="entry name" value="Abhydrolase_6"/>
    <property type="match status" value="1"/>
</dbReference>
<dbReference type="SUPFAM" id="SSF53474">
    <property type="entry name" value="alpha/beta-Hydrolases"/>
    <property type="match status" value="1"/>
</dbReference>
<organism evidence="3 4">
    <name type="scientific">Plectosphaerella cucumerina</name>
    <dbReference type="NCBI Taxonomy" id="40658"/>
    <lineage>
        <taxon>Eukaryota</taxon>
        <taxon>Fungi</taxon>
        <taxon>Dikarya</taxon>
        <taxon>Ascomycota</taxon>
        <taxon>Pezizomycotina</taxon>
        <taxon>Sordariomycetes</taxon>
        <taxon>Hypocreomycetidae</taxon>
        <taxon>Glomerellales</taxon>
        <taxon>Plectosphaerellaceae</taxon>
        <taxon>Plectosphaerella</taxon>
    </lineage>
</organism>
<dbReference type="PANTHER" id="PTHR47751:SF2">
    <property type="entry name" value="DLTD N-TERMINAL DOMAIN PROTEIN (AFU_ORTHOLOGUE AFUA_8G00380)-RELATED"/>
    <property type="match status" value="1"/>
</dbReference>
<dbReference type="OrthoDB" id="2498029at2759"/>
<name>A0A8K0TGK6_9PEZI</name>
<accession>A0A8K0TGK6</accession>
<comment type="similarity">
    <text evidence="1">Belongs to the polyketide transferase af380 family.</text>
</comment>